<gene>
    <name evidence="2" type="ORF">SDC9_212081</name>
</gene>
<proteinExistence type="predicted"/>
<sequence length="124" mass="12735">MSGTGLGLGQILLHRAAGHELDDHKGQQQHAQQRGDHQQNAFENIGKHLRSTLVFSCGGDGRSAGPPQARPAPLGGSDPCNGGAWGPLYLGRSAGPPQARPAPSAGSDPCNGGAWGRLHLAHQA</sequence>
<feature type="region of interest" description="Disordered" evidence="1">
    <location>
        <begin position="19"/>
        <end position="38"/>
    </location>
</feature>
<organism evidence="2">
    <name type="scientific">bioreactor metagenome</name>
    <dbReference type="NCBI Taxonomy" id="1076179"/>
    <lineage>
        <taxon>unclassified sequences</taxon>
        <taxon>metagenomes</taxon>
        <taxon>ecological metagenomes</taxon>
    </lineage>
</organism>
<dbReference type="AlphaFoldDB" id="A0A645JMJ4"/>
<feature type="region of interest" description="Disordered" evidence="1">
    <location>
        <begin position="57"/>
        <end position="124"/>
    </location>
</feature>
<protein>
    <submittedName>
        <fullName evidence="2">Uncharacterized protein</fullName>
    </submittedName>
</protein>
<reference evidence="2" key="1">
    <citation type="submission" date="2019-08" db="EMBL/GenBank/DDBJ databases">
        <authorList>
            <person name="Kucharzyk K."/>
            <person name="Murdoch R.W."/>
            <person name="Higgins S."/>
            <person name="Loffler F."/>
        </authorList>
    </citation>
    <scope>NUCLEOTIDE SEQUENCE</scope>
</reference>
<comment type="caution">
    <text evidence="2">The sequence shown here is derived from an EMBL/GenBank/DDBJ whole genome shotgun (WGS) entry which is preliminary data.</text>
</comment>
<accession>A0A645JMJ4</accession>
<name>A0A645JMJ4_9ZZZZ</name>
<evidence type="ECO:0000256" key="1">
    <source>
        <dbReference type="SAM" id="MobiDB-lite"/>
    </source>
</evidence>
<dbReference type="EMBL" id="VSSQ01144993">
    <property type="protein sequence ID" value="MPN64310.1"/>
    <property type="molecule type" value="Genomic_DNA"/>
</dbReference>
<evidence type="ECO:0000313" key="2">
    <source>
        <dbReference type="EMBL" id="MPN64310.1"/>
    </source>
</evidence>